<dbReference type="PANTHER" id="PTHR24320">
    <property type="entry name" value="RETINOL DEHYDROGENASE"/>
    <property type="match status" value="1"/>
</dbReference>
<gene>
    <name evidence="3" type="ORF">PT974_02740</name>
</gene>
<dbReference type="InterPro" id="IPR036291">
    <property type="entry name" value="NAD(P)-bd_dom_sf"/>
</dbReference>
<keyword evidence="4" id="KW-1185">Reference proteome</keyword>
<evidence type="ECO:0000256" key="1">
    <source>
        <dbReference type="ARBA" id="ARBA00006484"/>
    </source>
</evidence>
<reference evidence="3 4" key="1">
    <citation type="submission" date="2024-01" db="EMBL/GenBank/DDBJ databases">
        <title>Complete genome of Cladobotryum mycophilum ATHUM6906.</title>
        <authorList>
            <person name="Christinaki A.C."/>
            <person name="Myridakis A.I."/>
            <person name="Kouvelis V.N."/>
        </authorList>
    </citation>
    <scope>NUCLEOTIDE SEQUENCE [LARGE SCALE GENOMIC DNA]</scope>
    <source>
        <strain evidence="3 4">ATHUM6906</strain>
    </source>
</reference>
<dbReference type="EMBL" id="JAVFKD010000002">
    <property type="protein sequence ID" value="KAK5997384.1"/>
    <property type="molecule type" value="Genomic_DNA"/>
</dbReference>
<protein>
    <submittedName>
        <fullName evidence="3">Short-chain dehydrogenase/reductase prx1</fullName>
    </submittedName>
</protein>
<dbReference type="PRINTS" id="PR00081">
    <property type="entry name" value="GDHRDH"/>
</dbReference>
<keyword evidence="2" id="KW-0560">Oxidoreductase</keyword>
<proteinExistence type="inferred from homology"/>
<comment type="similarity">
    <text evidence="1">Belongs to the short-chain dehydrogenases/reductases (SDR) family.</text>
</comment>
<evidence type="ECO:0000256" key="2">
    <source>
        <dbReference type="ARBA" id="ARBA00023002"/>
    </source>
</evidence>
<dbReference type="Proteomes" id="UP001338125">
    <property type="component" value="Unassembled WGS sequence"/>
</dbReference>
<dbReference type="Pfam" id="PF00106">
    <property type="entry name" value="adh_short"/>
    <property type="match status" value="1"/>
</dbReference>
<name>A0ABR0SZG4_9HYPO</name>
<evidence type="ECO:0000313" key="3">
    <source>
        <dbReference type="EMBL" id="KAK5997384.1"/>
    </source>
</evidence>
<accession>A0ABR0SZG4</accession>
<organism evidence="3 4">
    <name type="scientific">Cladobotryum mycophilum</name>
    <dbReference type="NCBI Taxonomy" id="491253"/>
    <lineage>
        <taxon>Eukaryota</taxon>
        <taxon>Fungi</taxon>
        <taxon>Dikarya</taxon>
        <taxon>Ascomycota</taxon>
        <taxon>Pezizomycotina</taxon>
        <taxon>Sordariomycetes</taxon>
        <taxon>Hypocreomycetidae</taxon>
        <taxon>Hypocreales</taxon>
        <taxon>Hypocreaceae</taxon>
        <taxon>Cladobotryum</taxon>
    </lineage>
</organism>
<comment type="caution">
    <text evidence="3">The sequence shown here is derived from an EMBL/GenBank/DDBJ whole genome shotgun (WGS) entry which is preliminary data.</text>
</comment>
<dbReference type="InterPro" id="IPR002347">
    <property type="entry name" value="SDR_fam"/>
</dbReference>
<sequence>MSSENVISLKGSELATKHSDKIKDKVILITGASPGSLGAAFVENLTPHQPALLIIAGRNEAKNKQTIDQLQQKYPGTKGRSLTLDLLSLAVVRKAAEEVNSWNDVPQIDILVNSAGIMATNWSMSIDGFESQLAVNHLAHFLFTNLIMNKILKSPAPRVVSVSSDGHRLSPIRFYDYNFHDGETYDKWLAYDQSKTANSLMAISLAQKLGQRSNLSYFSLHPGVILTNLASDLDLEADFELLRALDKVQGHPQGWAESYHFSTPDEGSATYVYAAFDTEVTKNNGAFLTECRVADPWKGDTILSFATSHVDAERLWKLSEKLVGQEFSY</sequence>
<dbReference type="SUPFAM" id="SSF51735">
    <property type="entry name" value="NAD(P)-binding Rossmann-fold domains"/>
    <property type="match status" value="1"/>
</dbReference>
<dbReference type="Gene3D" id="3.40.50.720">
    <property type="entry name" value="NAD(P)-binding Rossmann-like Domain"/>
    <property type="match status" value="1"/>
</dbReference>
<evidence type="ECO:0000313" key="4">
    <source>
        <dbReference type="Proteomes" id="UP001338125"/>
    </source>
</evidence>
<dbReference type="PANTHER" id="PTHR24320:SF283">
    <property type="entry name" value="RETINOL DEHYDROGENASE 11"/>
    <property type="match status" value="1"/>
</dbReference>